<organism evidence="5 6">
    <name type="scientific">Sinanodonta woodiana</name>
    <name type="common">Chinese pond mussel</name>
    <name type="synonym">Anodonta woodiana</name>
    <dbReference type="NCBI Taxonomy" id="1069815"/>
    <lineage>
        <taxon>Eukaryota</taxon>
        <taxon>Metazoa</taxon>
        <taxon>Spiralia</taxon>
        <taxon>Lophotrochozoa</taxon>
        <taxon>Mollusca</taxon>
        <taxon>Bivalvia</taxon>
        <taxon>Autobranchia</taxon>
        <taxon>Heteroconchia</taxon>
        <taxon>Palaeoheterodonta</taxon>
        <taxon>Unionida</taxon>
        <taxon>Unionoidea</taxon>
        <taxon>Unionidae</taxon>
        <taxon>Unioninae</taxon>
        <taxon>Sinanodonta</taxon>
    </lineage>
</organism>
<keyword evidence="6" id="KW-1185">Reference proteome</keyword>
<evidence type="ECO:0000256" key="2">
    <source>
        <dbReference type="ARBA" id="ARBA00022722"/>
    </source>
</evidence>
<dbReference type="PANTHER" id="PTHR11371:SF33">
    <property type="entry name" value="ENDONUCLEASE_EXONUCLEASE_PHOSPHATASE DOMAIN-CONTAINING PROTEIN"/>
    <property type="match status" value="1"/>
</dbReference>
<gene>
    <name evidence="5" type="ORF">ACJMK2_022436</name>
</gene>
<sequence length="319" mass="36784">MILTRYDVVLVQEIRDLTDGAFETLRHLMNEELKAKHVTDVYEKVVSARLGRTNSKEQYGFLFRKSKVHLSDSYQYPDPGDIFEREPFVVHFSSSQTVVADFAIAGIHTSPTHAKDEIGNLTKVYDAIKQHWHLDNVIIMGDFNMDCNYVSHTASRLNPLRQDSRFVWLIGDGLDTTIGDETHCTYDRIVLGGTQLQHSVTPSSVHVFRFDEEWHIPKDQGSYTGTLSYYSFHGLSRPWTSTRSIPRGGEKEPNVKCWPNTMRLIDVNEMRLIDVNEMRLIGVNEMRLTDVNEMRLIDVNEILVIHPIDNIIVFIYYSC</sequence>
<feature type="domain" description="Endonuclease/exonuclease/phosphatase" evidence="4">
    <location>
        <begin position="2"/>
        <end position="193"/>
    </location>
</feature>
<dbReference type="InterPro" id="IPR016202">
    <property type="entry name" value="DNase_I"/>
</dbReference>
<dbReference type="EMBL" id="JBJQND010000018">
    <property type="protein sequence ID" value="KAL3837049.1"/>
    <property type="molecule type" value="Genomic_DNA"/>
</dbReference>
<keyword evidence="2" id="KW-0540">Nuclease</keyword>
<dbReference type="Proteomes" id="UP001634394">
    <property type="component" value="Unassembled WGS sequence"/>
</dbReference>
<dbReference type="Gene3D" id="3.60.10.10">
    <property type="entry name" value="Endonuclease/exonuclease/phosphatase"/>
    <property type="match status" value="1"/>
</dbReference>
<dbReference type="PANTHER" id="PTHR11371">
    <property type="entry name" value="DEOXYRIBONUCLEASE"/>
    <property type="match status" value="1"/>
</dbReference>
<dbReference type="InterPro" id="IPR005135">
    <property type="entry name" value="Endo/exonuclease/phosphatase"/>
</dbReference>
<accession>A0ABD3TJ23</accession>
<evidence type="ECO:0000259" key="4">
    <source>
        <dbReference type="Pfam" id="PF03372"/>
    </source>
</evidence>
<comment type="similarity">
    <text evidence="1">Belongs to the DNase I family.</text>
</comment>
<dbReference type="GO" id="GO:0004518">
    <property type="term" value="F:nuclease activity"/>
    <property type="evidence" value="ECO:0007669"/>
    <property type="project" value="UniProtKB-KW"/>
</dbReference>
<dbReference type="GO" id="GO:0016787">
    <property type="term" value="F:hydrolase activity"/>
    <property type="evidence" value="ECO:0007669"/>
    <property type="project" value="UniProtKB-KW"/>
</dbReference>
<dbReference type="InterPro" id="IPR036691">
    <property type="entry name" value="Endo/exonu/phosph_ase_sf"/>
</dbReference>
<comment type="caution">
    <text evidence="5">The sequence shown here is derived from an EMBL/GenBank/DDBJ whole genome shotgun (WGS) entry which is preliminary data.</text>
</comment>
<evidence type="ECO:0000313" key="6">
    <source>
        <dbReference type="Proteomes" id="UP001634394"/>
    </source>
</evidence>
<dbReference type="AlphaFoldDB" id="A0ABD3TJ23"/>
<evidence type="ECO:0000313" key="5">
    <source>
        <dbReference type="EMBL" id="KAL3837049.1"/>
    </source>
</evidence>
<dbReference type="SMART" id="SM00476">
    <property type="entry name" value="DNaseIc"/>
    <property type="match status" value="1"/>
</dbReference>
<evidence type="ECO:0000256" key="1">
    <source>
        <dbReference type="ARBA" id="ARBA00007359"/>
    </source>
</evidence>
<keyword evidence="3" id="KW-0378">Hydrolase</keyword>
<reference evidence="5 6" key="1">
    <citation type="submission" date="2024-11" db="EMBL/GenBank/DDBJ databases">
        <title>Chromosome-level genome assembly of the freshwater bivalve Anodonta woodiana.</title>
        <authorList>
            <person name="Chen X."/>
        </authorList>
    </citation>
    <scope>NUCLEOTIDE SEQUENCE [LARGE SCALE GENOMIC DNA]</scope>
    <source>
        <strain evidence="5">MN2024</strain>
        <tissue evidence="5">Gills</tissue>
    </source>
</reference>
<evidence type="ECO:0000256" key="3">
    <source>
        <dbReference type="ARBA" id="ARBA00022801"/>
    </source>
</evidence>
<dbReference type="SUPFAM" id="SSF56219">
    <property type="entry name" value="DNase I-like"/>
    <property type="match status" value="1"/>
</dbReference>
<dbReference type="Pfam" id="PF03372">
    <property type="entry name" value="Exo_endo_phos"/>
    <property type="match status" value="1"/>
</dbReference>
<dbReference type="PRINTS" id="PR00130">
    <property type="entry name" value="DNASEI"/>
</dbReference>
<proteinExistence type="inferred from homology"/>
<protein>
    <recommendedName>
        <fullName evidence="4">Endonuclease/exonuclease/phosphatase domain-containing protein</fullName>
    </recommendedName>
</protein>
<name>A0ABD3TJ23_SINWO</name>